<accession>A0A0F3MF71</accession>
<dbReference type="Pfam" id="PF00829">
    <property type="entry name" value="Ribosomal_L21p"/>
    <property type="match status" value="1"/>
</dbReference>
<dbReference type="SUPFAM" id="SSF141091">
    <property type="entry name" value="L21p-like"/>
    <property type="match status" value="1"/>
</dbReference>
<gene>
    <name evidence="2" type="ORF">OTSGILL_0213</name>
</gene>
<name>A0A0F3MF71_ORITS</name>
<sequence length="36" mass="4330">MIVFKKKRRKNYRNKRGHKQEVTQVKIIDIAKASNC</sequence>
<dbReference type="GO" id="GO:0005737">
    <property type="term" value="C:cytoplasm"/>
    <property type="evidence" value="ECO:0007669"/>
    <property type="project" value="UniProtKB-ARBA"/>
</dbReference>
<evidence type="ECO:0000313" key="2">
    <source>
        <dbReference type="EMBL" id="KJV54122.1"/>
    </source>
</evidence>
<organism evidence="2 3">
    <name type="scientific">Orientia tsutsugamushi str. Gilliam</name>
    <dbReference type="NCBI Taxonomy" id="1359184"/>
    <lineage>
        <taxon>Bacteria</taxon>
        <taxon>Pseudomonadati</taxon>
        <taxon>Pseudomonadota</taxon>
        <taxon>Alphaproteobacteria</taxon>
        <taxon>Rickettsiales</taxon>
        <taxon>Rickettsiaceae</taxon>
        <taxon>Rickettsieae</taxon>
        <taxon>Orientia</taxon>
    </lineage>
</organism>
<proteinExistence type="predicted"/>
<evidence type="ECO:0000256" key="1">
    <source>
        <dbReference type="ARBA" id="ARBA00035483"/>
    </source>
</evidence>
<reference evidence="2 3" key="1">
    <citation type="submission" date="2015-02" db="EMBL/GenBank/DDBJ databases">
        <title>Genome Sequencing of Rickettsiales.</title>
        <authorList>
            <person name="Daugherty S.C."/>
            <person name="Su Q."/>
            <person name="Abolude K."/>
            <person name="Beier-Sexton M."/>
            <person name="Carlyon J.A."/>
            <person name="Carter R."/>
            <person name="Day N.P."/>
            <person name="Dumler S.J."/>
            <person name="Dyachenko V."/>
            <person name="Godinez A."/>
            <person name="Kurtti T.J."/>
            <person name="Lichay M."/>
            <person name="Mullins K.E."/>
            <person name="Ott S."/>
            <person name="Pappas-Brown V."/>
            <person name="Paris D.H."/>
            <person name="Patel P."/>
            <person name="Richards A.L."/>
            <person name="Sadzewicz L."/>
            <person name="Sears K."/>
            <person name="Seidman D."/>
            <person name="Sengamalay N."/>
            <person name="Stenos J."/>
            <person name="Tallon L.J."/>
            <person name="Vincent G."/>
            <person name="Fraser C.M."/>
            <person name="Munderloh U."/>
            <person name="Dunning-Hotopp J.C."/>
        </authorList>
    </citation>
    <scope>NUCLEOTIDE SEQUENCE [LARGE SCALE GENOMIC DNA]</scope>
    <source>
        <strain evidence="2 3">Gilliam</strain>
    </source>
</reference>
<dbReference type="PATRIC" id="fig|1359184.3.peg.763"/>
<dbReference type="GO" id="GO:0005840">
    <property type="term" value="C:ribosome"/>
    <property type="evidence" value="ECO:0007669"/>
    <property type="project" value="InterPro"/>
</dbReference>
<protein>
    <recommendedName>
        <fullName evidence="1">50S ribosomal protein L21</fullName>
    </recommendedName>
</protein>
<dbReference type="InterPro" id="IPR036164">
    <property type="entry name" value="bL21-like_sf"/>
</dbReference>
<evidence type="ECO:0000313" key="3">
    <source>
        <dbReference type="Proteomes" id="UP000033769"/>
    </source>
</evidence>
<dbReference type="EMBL" id="LANO01000002">
    <property type="protein sequence ID" value="KJV54122.1"/>
    <property type="molecule type" value="Genomic_DNA"/>
</dbReference>
<comment type="caution">
    <text evidence="2">The sequence shown here is derived from an EMBL/GenBank/DDBJ whole genome shotgun (WGS) entry which is preliminary data.</text>
</comment>
<dbReference type="AlphaFoldDB" id="A0A0F3MF71"/>
<dbReference type="Proteomes" id="UP000033769">
    <property type="component" value="Unassembled WGS sequence"/>
</dbReference>
<dbReference type="InterPro" id="IPR028909">
    <property type="entry name" value="bL21-like"/>
</dbReference>